<dbReference type="PANTHER" id="PTHR21084:SF1">
    <property type="entry name" value="DENSE INCISORS"/>
    <property type="match status" value="1"/>
</dbReference>
<sequence length="90" mass="10168">MNKSERIGAHDLLSMLNDVELMSVKDTVTKSMISTESRDEAIDACLKCSQSAMQLLRRKKIRRDILMQYLARKSITISPGADKVIRNGEL</sequence>
<comment type="caution">
    <text evidence="1">The sequence shown here is derived from an EMBL/GenBank/DDBJ whole genome shotgun (WGS) entry which is preliminary data.</text>
</comment>
<dbReference type="Proteomes" id="UP000676336">
    <property type="component" value="Unassembled WGS sequence"/>
</dbReference>
<reference evidence="1" key="1">
    <citation type="submission" date="2021-02" db="EMBL/GenBank/DDBJ databases">
        <authorList>
            <person name="Nowell W R."/>
        </authorList>
    </citation>
    <scope>NUCLEOTIDE SEQUENCE</scope>
</reference>
<evidence type="ECO:0000313" key="1">
    <source>
        <dbReference type="EMBL" id="CAF5216839.1"/>
    </source>
</evidence>
<evidence type="ECO:0000313" key="2">
    <source>
        <dbReference type="Proteomes" id="UP000676336"/>
    </source>
</evidence>
<gene>
    <name evidence="1" type="ORF">SMN809_LOCUS80209</name>
</gene>
<feature type="non-terminal residue" evidence="1">
    <location>
        <position position="1"/>
    </location>
</feature>
<dbReference type="Pfam" id="PF15008">
    <property type="entry name" value="DUF4518"/>
    <property type="match status" value="1"/>
</dbReference>
<dbReference type="AlphaFoldDB" id="A0A8S3JDG5"/>
<dbReference type="EMBL" id="CAJOBI010344642">
    <property type="protein sequence ID" value="CAF5216839.1"/>
    <property type="molecule type" value="Genomic_DNA"/>
</dbReference>
<proteinExistence type="predicted"/>
<dbReference type="PANTHER" id="PTHR21084">
    <property type="entry name" value="DENSE INCISORS"/>
    <property type="match status" value="1"/>
</dbReference>
<protein>
    <submittedName>
        <fullName evidence="1">Uncharacterized protein</fullName>
    </submittedName>
</protein>
<organism evidence="1 2">
    <name type="scientific">Rotaria magnacalcarata</name>
    <dbReference type="NCBI Taxonomy" id="392030"/>
    <lineage>
        <taxon>Eukaryota</taxon>
        <taxon>Metazoa</taxon>
        <taxon>Spiralia</taxon>
        <taxon>Gnathifera</taxon>
        <taxon>Rotifera</taxon>
        <taxon>Eurotatoria</taxon>
        <taxon>Bdelloidea</taxon>
        <taxon>Philodinida</taxon>
        <taxon>Philodinidae</taxon>
        <taxon>Rotaria</taxon>
    </lineage>
</organism>
<accession>A0A8S3JDG5</accession>
<name>A0A8S3JDG5_9BILA</name>
<dbReference type="InterPro" id="IPR026698">
    <property type="entry name" value="UPF_C3orf38"/>
</dbReference>